<evidence type="ECO:0000256" key="3">
    <source>
        <dbReference type="ARBA" id="ARBA00009516"/>
    </source>
</evidence>
<evidence type="ECO:0000256" key="6">
    <source>
        <dbReference type="ARBA" id="ARBA00022676"/>
    </source>
</evidence>
<evidence type="ECO:0000313" key="11">
    <source>
        <dbReference type="EMBL" id="KJE91032.1"/>
    </source>
</evidence>
<dbReference type="FunFam" id="3.40.50.2020:FF:000023">
    <property type="entry name" value="Probable uracil phosphoribosyltransferase"/>
    <property type="match status" value="1"/>
</dbReference>
<dbReference type="NCBIfam" id="NF001097">
    <property type="entry name" value="PRK00129.1"/>
    <property type="match status" value="1"/>
</dbReference>
<dbReference type="RefSeq" id="XP_004348984.1">
    <property type="nucleotide sequence ID" value="XM_004348934.2"/>
</dbReference>
<dbReference type="GO" id="GO:0004845">
    <property type="term" value="F:uracil phosphoribosyltransferase activity"/>
    <property type="evidence" value="ECO:0007669"/>
    <property type="project" value="UniProtKB-EC"/>
</dbReference>
<dbReference type="GO" id="GO:0005525">
    <property type="term" value="F:GTP binding"/>
    <property type="evidence" value="ECO:0007669"/>
    <property type="project" value="UniProtKB-KW"/>
</dbReference>
<evidence type="ECO:0000256" key="7">
    <source>
        <dbReference type="ARBA" id="ARBA00022679"/>
    </source>
</evidence>
<dbReference type="STRING" id="595528.A0A0D2VLM9"/>
<dbReference type="eggNOG" id="KOG4203">
    <property type="taxonomic scope" value="Eukaryota"/>
</dbReference>
<dbReference type="SUPFAM" id="SSF53271">
    <property type="entry name" value="PRTase-like"/>
    <property type="match status" value="1"/>
</dbReference>
<dbReference type="Pfam" id="PF14681">
    <property type="entry name" value="UPRTase"/>
    <property type="match status" value="1"/>
</dbReference>
<dbReference type="GO" id="GO:0008655">
    <property type="term" value="P:pyrimidine-containing compound salvage"/>
    <property type="evidence" value="ECO:0007669"/>
    <property type="project" value="UniProtKB-ARBA"/>
</dbReference>
<accession>A0A0D2VLM9</accession>
<name>A0A0D2VLM9_CAPO3</name>
<keyword evidence="5" id="KW-0021">Allosteric enzyme</keyword>
<dbReference type="Gene3D" id="3.40.50.2020">
    <property type="match status" value="1"/>
</dbReference>
<dbReference type="GO" id="GO:0016301">
    <property type="term" value="F:kinase activity"/>
    <property type="evidence" value="ECO:0007669"/>
    <property type="project" value="UniProtKB-KW"/>
</dbReference>
<dbReference type="PhylomeDB" id="A0A0D2VLM9"/>
<comment type="similarity">
    <text evidence="3">Belongs to the UPRTase family.</text>
</comment>
<dbReference type="AlphaFoldDB" id="A0A0D2VLM9"/>
<sequence>MHQPTAVVAPASTIYSTISQAECRQRWSRLTLCEETNQVKELHTIIRDRRTAGNDFIFYADRLIRLVVEESLNQLECSETNITTPTGSVYAGVSFTKKLCGVSVMRGGEAMEKGLRDCCRSVRIGKILIQRTESSSEPVLSYAKFPPDIAERQVMVFDPQLGTGKTACKVIEVLLEHGVPQPRILLVTLIASQQSLDLVFKQFPELRIVASQIDSDLDDNHGIVPGCGDFGDRYFRTDDDQ</sequence>
<keyword evidence="11" id="KW-0418">Kinase</keyword>
<dbReference type="Proteomes" id="UP000008743">
    <property type="component" value="Unassembled WGS sequence"/>
</dbReference>
<evidence type="ECO:0000259" key="10">
    <source>
        <dbReference type="Pfam" id="PF14681"/>
    </source>
</evidence>
<dbReference type="InParanoid" id="A0A0D2VLM9"/>
<protein>
    <recommendedName>
        <fullName evidence="4">uracil phosphoribosyltransferase</fullName>
        <ecNumber evidence="4">2.4.2.9</ecNumber>
    </recommendedName>
</protein>
<keyword evidence="6" id="KW-0328">Glycosyltransferase</keyword>
<dbReference type="EMBL" id="KE346362">
    <property type="protein sequence ID" value="KJE91032.1"/>
    <property type="molecule type" value="Genomic_DNA"/>
</dbReference>
<keyword evidence="12" id="KW-1185">Reference proteome</keyword>
<proteinExistence type="inferred from homology"/>
<evidence type="ECO:0000256" key="9">
    <source>
        <dbReference type="ARBA" id="ARBA00023134"/>
    </source>
</evidence>
<comment type="cofactor">
    <cofactor evidence="1">
        <name>Mg(2+)</name>
        <dbReference type="ChEBI" id="CHEBI:18420"/>
    </cofactor>
</comment>
<dbReference type="CDD" id="cd06223">
    <property type="entry name" value="PRTases_typeI"/>
    <property type="match status" value="1"/>
</dbReference>
<dbReference type="OMA" id="HIMPTEA"/>
<evidence type="ECO:0000313" key="12">
    <source>
        <dbReference type="Proteomes" id="UP000008743"/>
    </source>
</evidence>
<keyword evidence="8" id="KW-0547">Nucleotide-binding</keyword>
<keyword evidence="7" id="KW-0808">Transferase</keyword>
<feature type="domain" description="Phosphoribosyltransferase" evidence="10">
    <location>
        <begin position="35"/>
        <end position="237"/>
    </location>
</feature>
<dbReference type="InterPro" id="IPR029057">
    <property type="entry name" value="PRTase-like"/>
</dbReference>
<dbReference type="InterPro" id="IPR000836">
    <property type="entry name" value="PRTase_dom"/>
</dbReference>
<dbReference type="EC" id="2.4.2.9" evidence="4"/>
<evidence type="ECO:0000256" key="8">
    <source>
        <dbReference type="ARBA" id="ARBA00022741"/>
    </source>
</evidence>
<dbReference type="OrthoDB" id="106623at2759"/>
<gene>
    <name evidence="11" type="ORF">CAOG_002234</name>
</gene>
<evidence type="ECO:0000256" key="5">
    <source>
        <dbReference type="ARBA" id="ARBA00022533"/>
    </source>
</evidence>
<keyword evidence="9" id="KW-0342">GTP-binding</keyword>
<evidence type="ECO:0000256" key="2">
    <source>
        <dbReference type="ARBA" id="ARBA00005180"/>
    </source>
</evidence>
<evidence type="ECO:0000256" key="4">
    <source>
        <dbReference type="ARBA" id="ARBA00011894"/>
    </source>
</evidence>
<evidence type="ECO:0000256" key="1">
    <source>
        <dbReference type="ARBA" id="ARBA00001946"/>
    </source>
</evidence>
<organism evidence="11 12">
    <name type="scientific">Capsaspora owczarzaki (strain ATCC 30864)</name>
    <dbReference type="NCBI Taxonomy" id="595528"/>
    <lineage>
        <taxon>Eukaryota</taxon>
        <taxon>Filasterea</taxon>
        <taxon>Capsaspora</taxon>
    </lineage>
</organism>
<comment type="pathway">
    <text evidence="2">Pyrimidine metabolism; UMP biosynthesis via salvage pathway; UMP from uracil: step 1/1.</text>
</comment>
<reference evidence="12" key="1">
    <citation type="submission" date="2011-02" db="EMBL/GenBank/DDBJ databases">
        <title>The Genome Sequence of Capsaspora owczarzaki ATCC 30864.</title>
        <authorList>
            <person name="Russ C."/>
            <person name="Cuomo C."/>
            <person name="Burger G."/>
            <person name="Gray M.W."/>
            <person name="Holland P.W.H."/>
            <person name="King N."/>
            <person name="Lang F.B.F."/>
            <person name="Roger A.J."/>
            <person name="Ruiz-Trillo I."/>
            <person name="Young S.K."/>
            <person name="Zeng Q."/>
            <person name="Gargeya S."/>
            <person name="Alvarado L."/>
            <person name="Berlin A."/>
            <person name="Chapman S.B."/>
            <person name="Chen Z."/>
            <person name="Freedman E."/>
            <person name="Gellesch M."/>
            <person name="Goldberg J."/>
            <person name="Griggs A."/>
            <person name="Gujja S."/>
            <person name="Heilman E."/>
            <person name="Heiman D."/>
            <person name="Howarth C."/>
            <person name="Mehta T."/>
            <person name="Neiman D."/>
            <person name="Pearson M."/>
            <person name="Roberts A."/>
            <person name="Saif S."/>
            <person name="Shea T."/>
            <person name="Shenoy N."/>
            <person name="Sisk P."/>
            <person name="Stolte C."/>
            <person name="Sykes S."/>
            <person name="White J."/>
            <person name="Yandava C."/>
            <person name="Haas B."/>
            <person name="Nusbaum C."/>
            <person name="Birren B."/>
        </authorList>
    </citation>
    <scope>NUCLEOTIDE SEQUENCE</scope>
    <source>
        <strain evidence="12">ATCC 30864</strain>
    </source>
</reference>